<feature type="transmembrane region" description="Helical" evidence="2">
    <location>
        <begin position="22"/>
        <end position="39"/>
    </location>
</feature>
<protein>
    <recommendedName>
        <fullName evidence="3">DUF6533 domain-containing protein</fullName>
    </recommendedName>
</protein>
<dbReference type="Pfam" id="PF20151">
    <property type="entry name" value="DUF6533"/>
    <property type="match status" value="1"/>
</dbReference>
<dbReference type="InParanoid" id="A0A286UAV5"/>
<feature type="domain" description="DUF6533" evidence="3">
    <location>
        <begin position="25"/>
        <end position="70"/>
    </location>
</feature>
<comment type="caution">
    <text evidence="4">The sequence shown here is derived from an EMBL/GenBank/DDBJ whole genome shotgun (WGS) entry which is preliminary data.</text>
</comment>
<evidence type="ECO:0000313" key="5">
    <source>
        <dbReference type="Proteomes" id="UP000217199"/>
    </source>
</evidence>
<feature type="compositionally biased region" description="Polar residues" evidence="1">
    <location>
        <begin position="270"/>
        <end position="281"/>
    </location>
</feature>
<name>A0A286UAV5_9AGAM</name>
<keyword evidence="2" id="KW-1133">Transmembrane helix</keyword>
<dbReference type="AlphaFoldDB" id="A0A286UAV5"/>
<evidence type="ECO:0000256" key="1">
    <source>
        <dbReference type="SAM" id="MobiDB-lite"/>
    </source>
</evidence>
<evidence type="ECO:0000259" key="3">
    <source>
        <dbReference type="Pfam" id="PF20151"/>
    </source>
</evidence>
<sequence>MSYALSQPVFEEIKKDIYLNRLVTYTNLSSLVLYLYYYLTTLDDEFSVMWGARFGIGKLLFHFLRYFTLFVVAFVNTELSHRSISREVTDLECRSWLSPSSCHIILSLSSTRCSTFNGLRWALLTVVILLQDFALQLKLYALYQKTKLLIEFTMLMLALRVGVKNMREDGGIHMSESLFNLLVRDAVYYFVVIFSLLLCIQLVWSLAEPEFFELPTPFSLVLATTLSRHLLVNIRIQASRQEKMETEFSLEAIQFQSGPGFGEGAHDRSLGSTHTMATTID</sequence>
<evidence type="ECO:0000256" key="2">
    <source>
        <dbReference type="SAM" id="Phobius"/>
    </source>
</evidence>
<dbReference type="EMBL" id="NBII01000008">
    <property type="protein sequence ID" value="PAV16654.1"/>
    <property type="molecule type" value="Genomic_DNA"/>
</dbReference>
<organism evidence="4 5">
    <name type="scientific">Pyrrhoderma noxium</name>
    <dbReference type="NCBI Taxonomy" id="2282107"/>
    <lineage>
        <taxon>Eukaryota</taxon>
        <taxon>Fungi</taxon>
        <taxon>Dikarya</taxon>
        <taxon>Basidiomycota</taxon>
        <taxon>Agaricomycotina</taxon>
        <taxon>Agaricomycetes</taxon>
        <taxon>Hymenochaetales</taxon>
        <taxon>Hymenochaetaceae</taxon>
        <taxon>Pyrrhoderma</taxon>
    </lineage>
</organism>
<keyword evidence="2" id="KW-0812">Transmembrane</keyword>
<gene>
    <name evidence="4" type="ORF">PNOK_0827400</name>
</gene>
<keyword evidence="5" id="KW-1185">Reference proteome</keyword>
<proteinExistence type="predicted"/>
<dbReference type="InterPro" id="IPR045340">
    <property type="entry name" value="DUF6533"/>
</dbReference>
<feature type="transmembrane region" description="Helical" evidence="2">
    <location>
        <begin position="59"/>
        <end position="77"/>
    </location>
</feature>
<keyword evidence="2" id="KW-0472">Membrane</keyword>
<evidence type="ECO:0000313" key="4">
    <source>
        <dbReference type="EMBL" id="PAV16654.1"/>
    </source>
</evidence>
<feature type="region of interest" description="Disordered" evidence="1">
    <location>
        <begin position="259"/>
        <end position="281"/>
    </location>
</feature>
<feature type="transmembrane region" description="Helical" evidence="2">
    <location>
        <begin position="186"/>
        <end position="204"/>
    </location>
</feature>
<dbReference type="OrthoDB" id="3349377at2759"/>
<accession>A0A286UAV5</accession>
<dbReference type="Proteomes" id="UP000217199">
    <property type="component" value="Unassembled WGS sequence"/>
</dbReference>
<reference evidence="4 5" key="1">
    <citation type="journal article" date="2017" name="Mol. Ecol.">
        <title>Comparative and population genomic landscape of Phellinus noxius: A hypervariable fungus causing root rot in trees.</title>
        <authorList>
            <person name="Chung C.L."/>
            <person name="Lee T.J."/>
            <person name="Akiba M."/>
            <person name="Lee H.H."/>
            <person name="Kuo T.H."/>
            <person name="Liu D."/>
            <person name="Ke H.M."/>
            <person name="Yokoi T."/>
            <person name="Roa M.B."/>
            <person name="Lu M.J."/>
            <person name="Chang Y.Y."/>
            <person name="Ann P.J."/>
            <person name="Tsai J.N."/>
            <person name="Chen C.Y."/>
            <person name="Tzean S.S."/>
            <person name="Ota Y."/>
            <person name="Hattori T."/>
            <person name="Sahashi N."/>
            <person name="Liou R.F."/>
            <person name="Kikuchi T."/>
            <person name="Tsai I.J."/>
        </authorList>
    </citation>
    <scope>NUCLEOTIDE SEQUENCE [LARGE SCALE GENOMIC DNA]</scope>
    <source>
        <strain evidence="4 5">FFPRI411160</strain>
    </source>
</reference>